<feature type="region of interest" description="Disordered" evidence="1">
    <location>
        <begin position="26"/>
        <end position="57"/>
    </location>
</feature>
<comment type="caution">
    <text evidence="2">The sequence shown here is derived from an EMBL/GenBank/DDBJ whole genome shotgun (WGS) entry which is preliminary data.</text>
</comment>
<protein>
    <submittedName>
        <fullName evidence="2">Uncharacterized protein</fullName>
    </submittedName>
</protein>
<reference evidence="2 3" key="1">
    <citation type="submission" date="2024-09" db="EMBL/GenBank/DDBJ databases">
        <title>Chromosome-scale assembly of Riccia fluitans.</title>
        <authorList>
            <person name="Paukszto L."/>
            <person name="Sawicki J."/>
            <person name="Karawczyk K."/>
            <person name="Piernik-Szablinska J."/>
            <person name="Szczecinska M."/>
            <person name="Mazdziarz M."/>
        </authorList>
    </citation>
    <scope>NUCLEOTIDE SEQUENCE [LARGE SCALE GENOMIC DNA]</scope>
    <source>
        <strain evidence="2">Rf_01</strain>
        <tissue evidence="2">Aerial parts of the thallus</tissue>
    </source>
</reference>
<evidence type="ECO:0000313" key="3">
    <source>
        <dbReference type="Proteomes" id="UP001605036"/>
    </source>
</evidence>
<sequence>MVASVTMIGLEDGLTVENKMTSRWTLRTTSRECSGQGNRHSKTLVTDPQGPSQDPQPGPVLTLGIADTSVGELTSRCGGGMIRKGTVCPTRKFSSAGNCLTQDHSWENLFWDCQLVE</sequence>
<dbReference type="EMBL" id="JBHFFA010000003">
    <property type="protein sequence ID" value="KAL2632534.1"/>
    <property type="molecule type" value="Genomic_DNA"/>
</dbReference>
<name>A0ABD1YQ19_9MARC</name>
<organism evidence="2 3">
    <name type="scientific">Riccia fluitans</name>
    <dbReference type="NCBI Taxonomy" id="41844"/>
    <lineage>
        <taxon>Eukaryota</taxon>
        <taxon>Viridiplantae</taxon>
        <taxon>Streptophyta</taxon>
        <taxon>Embryophyta</taxon>
        <taxon>Marchantiophyta</taxon>
        <taxon>Marchantiopsida</taxon>
        <taxon>Marchantiidae</taxon>
        <taxon>Marchantiales</taxon>
        <taxon>Ricciaceae</taxon>
        <taxon>Riccia</taxon>
    </lineage>
</organism>
<evidence type="ECO:0000256" key="1">
    <source>
        <dbReference type="SAM" id="MobiDB-lite"/>
    </source>
</evidence>
<evidence type="ECO:0000313" key="2">
    <source>
        <dbReference type="EMBL" id="KAL2632534.1"/>
    </source>
</evidence>
<dbReference type="AlphaFoldDB" id="A0ABD1YQ19"/>
<accession>A0ABD1YQ19</accession>
<gene>
    <name evidence="2" type="ORF">R1flu_004013</name>
</gene>
<proteinExistence type="predicted"/>
<dbReference type="Proteomes" id="UP001605036">
    <property type="component" value="Unassembled WGS sequence"/>
</dbReference>
<feature type="compositionally biased region" description="Polar residues" evidence="1">
    <location>
        <begin position="26"/>
        <end position="46"/>
    </location>
</feature>
<keyword evidence="3" id="KW-1185">Reference proteome</keyword>